<evidence type="ECO:0000313" key="2">
    <source>
        <dbReference type="EMBL" id="MBC5733670.1"/>
    </source>
</evidence>
<accession>A0A8J6M9X6</accession>
<dbReference type="SUPFAM" id="SSF55154">
    <property type="entry name" value="CYTH-like phosphatases"/>
    <property type="match status" value="1"/>
</dbReference>
<dbReference type="PROSITE" id="PS51707">
    <property type="entry name" value="CYTH"/>
    <property type="match status" value="1"/>
</dbReference>
<gene>
    <name evidence="2" type="ORF">H8S57_07990</name>
</gene>
<reference evidence="2" key="1">
    <citation type="submission" date="2020-08" db="EMBL/GenBank/DDBJ databases">
        <title>Genome public.</title>
        <authorList>
            <person name="Liu C."/>
            <person name="Sun Q."/>
        </authorList>
    </citation>
    <scope>NUCLEOTIDE SEQUENCE</scope>
    <source>
        <strain evidence="2">NSJ-51</strain>
    </source>
</reference>
<dbReference type="Gene3D" id="2.40.320.10">
    <property type="entry name" value="Hypothetical Protein Pfu-838710-001"/>
    <property type="match status" value="1"/>
</dbReference>
<organism evidence="2 3">
    <name type="scientific">Lawsonibacter hominis</name>
    <dbReference type="NCBI Taxonomy" id="2763053"/>
    <lineage>
        <taxon>Bacteria</taxon>
        <taxon>Bacillati</taxon>
        <taxon>Bacillota</taxon>
        <taxon>Clostridia</taxon>
        <taxon>Eubacteriales</taxon>
        <taxon>Oscillospiraceae</taxon>
        <taxon>Lawsonibacter</taxon>
    </lineage>
</organism>
<dbReference type="RefSeq" id="WP_186907554.1">
    <property type="nucleotide sequence ID" value="NZ_JACOPP010000008.1"/>
</dbReference>
<dbReference type="EMBL" id="JACOPP010000008">
    <property type="protein sequence ID" value="MBC5733670.1"/>
    <property type="molecule type" value="Genomic_DNA"/>
</dbReference>
<feature type="domain" description="CYTH" evidence="1">
    <location>
        <begin position="1"/>
        <end position="162"/>
    </location>
</feature>
<keyword evidence="3" id="KW-1185">Reference proteome</keyword>
<evidence type="ECO:0000313" key="3">
    <source>
        <dbReference type="Proteomes" id="UP000661435"/>
    </source>
</evidence>
<proteinExistence type="predicted"/>
<evidence type="ECO:0000259" key="1">
    <source>
        <dbReference type="PROSITE" id="PS51707"/>
    </source>
</evidence>
<name>A0A8J6M9X6_9FIRM</name>
<protein>
    <recommendedName>
        <fullName evidence="1">CYTH domain-containing protein</fullName>
    </recommendedName>
</protein>
<dbReference type="Proteomes" id="UP000661435">
    <property type="component" value="Unassembled WGS sequence"/>
</dbReference>
<comment type="caution">
    <text evidence="2">The sequence shown here is derived from an EMBL/GenBank/DDBJ whole genome shotgun (WGS) entry which is preliminary data.</text>
</comment>
<dbReference type="InterPro" id="IPR023577">
    <property type="entry name" value="CYTH_domain"/>
</dbReference>
<dbReference type="AlphaFoldDB" id="A0A8J6M9X6"/>
<sequence length="162" mass="18698">MEIERRWRVRSWPSGTPAAVLTMEQGYFSTRPAIRIRAEAFSGGSTRYVLCFKGRGGLCREEIELELDAERYRRLQGMLEHPMICKEQRRYPLPGGLTLEVNQVDRDRESGFFYAEVEFSDVQAARAWMPPEPLRAYLADEVTGQPGQSMAAYWERTRSSLL</sequence>
<dbReference type="InterPro" id="IPR033469">
    <property type="entry name" value="CYTH-like_dom_sf"/>
</dbReference>